<gene>
    <name evidence="2" type="ORF">ACFOW6_06685</name>
</gene>
<organism evidence="2 3">
    <name type="scientific">Fodinicurvata halophila</name>
    <dbReference type="NCBI Taxonomy" id="1419723"/>
    <lineage>
        <taxon>Bacteria</taxon>
        <taxon>Pseudomonadati</taxon>
        <taxon>Pseudomonadota</taxon>
        <taxon>Alphaproteobacteria</taxon>
        <taxon>Rhodospirillales</taxon>
        <taxon>Rhodovibrionaceae</taxon>
        <taxon>Fodinicurvata</taxon>
    </lineage>
</organism>
<feature type="transmembrane region" description="Helical" evidence="1">
    <location>
        <begin position="43"/>
        <end position="66"/>
    </location>
</feature>
<sequence length="76" mass="8546">MKRHSPRRGLLLVLTVASFFIAGVGLLSMQAYRRMNFAGIEEYWGPLLFALSGAAVLIALFISLIIRQARQDRDTH</sequence>
<name>A0ABV8UL40_9PROT</name>
<evidence type="ECO:0000313" key="2">
    <source>
        <dbReference type="EMBL" id="MFC4351229.1"/>
    </source>
</evidence>
<dbReference type="EMBL" id="JBHSCW010000003">
    <property type="protein sequence ID" value="MFC4351229.1"/>
    <property type="molecule type" value="Genomic_DNA"/>
</dbReference>
<keyword evidence="1" id="KW-1133">Transmembrane helix</keyword>
<feature type="transmembrane region" description="Helical" evidence="1">
    <location>
        <begin position="9"/>
        <end position="31"/>
    </location>
</feature>
<evidence type="ECO:0000313" key="3">
    <source>
        <dbReference type="Proteomes" id="UP001595799"/>
    </source>
</evidence>
<dbReference type="RefSeq" id="WP_382421565.1">
    <property type="nucleotide sequence ID" value="NZ_JBHSCW010000003.1"/>
</dbReference>
<proteinExistence type="predicted"/>
<dbReference type="Proteomes" id="UP001595799">
    <property type="component" value="Unassembled WGS sequence"/>
</dbReference>
<accession>A0ABV8UL40</accession>
<comment type="caution">
    <text evidence="2">The sequence shown here is derived from an EMBL/GenBank/DDBJ whole genome shotgun (WGS) entry which is preliminary data.</text>
</comment>
<evidence type="ECO:0000256" key="1">
    <source>
        <dbReference type="SAM" id="Phobius"/>
    </source>
</evidence>
<reference evidence="3" key="1">
    <citation type="journal article" date="2019" name="Int. J. Syst. Evol. Microbiol.">
        <title>The Global Catalogue of Microorganisms (GCM) 10K type strain sequencing project: providing services to taxonomists for standard genome sequencing and annotation.</title>
        <authorList>
            <consortium name="The Broad Institute Genomics Platform"/>
            <consortium name="The Broad Institute Genome Sequencing Center for Infectious Disease"/>
            <person name="Wu L."/>
            <person name="Ma J."/>
        </authorList>
    </citation>
    <scope>NUCLEOTIDE SEQUENCE [LARGE SCALE GENOMIC DNA]</scope>
    <source>
        <strain evidence="3">CECT 8472</strain>
    </source>
</reference>
<keyword evidence="1" id="KW-0472">Membrane</keyword>
<protein>
    <recommendedName>
        <fullName evidence="4">DUF3955 domain-containing protein</fullName>
    </recommendedName>
</protein>
<evidence type="ECO:0008006" key="4">
    <source>
        <dbReference type="Google" id="ProtNLM"/>
    </source>
</evidence>
<keyword evidence="1" id="KW-0812">Transmembrane</keyword>
<keyword evidence="3" id="KW-1185">Reference proteome</keyword>